<feature type="domain" description="Defensin-like" evidence="7">
    <location>
        <begin position="37"/>
        <end position="84"/>
    </location>
</feature>
<organism evidence="8 9">
    <name type="scientific">Brassica campestris</name>
    <name type="common">Field mustard</name>
    <dbReference type="NCBI Taxonomy" id="3711"/>
    <lineage>
        <taxon>Eukaryota</taxon>
        <taxon>Viridiplantae</taxon>
        <taxon>Streptophyta</taxon>
        <taxon>Embryophyta</taxon>
        <taxon>Tracheophyta</taxon>
        <taxon>Spermatophyta</taxon>
        <taxon>Magnoliopsida</taxon>
        <taxon>eudicotyledons</taxon>
        <taxon>Gunneridae</taxon>
        <taxon>Pentapetalae</taxon>
        <taxon>rosids</taxon>
        <taxon>malvids</taxon>
        <taxon>Brassicales</taxon>
        <taxon>Brassicaceae</taxon>
        <taxon>Brassiceae</taxon>
        <taxon>Brassica</taxon>
    </lineage>
</organism>
<dbReference type="Proteomes" id="UP000694005">
    <property type="component" value="Chromosome A09"/>
</dbReference>
<evidence type="ECO:0000313" key="9">
    <source>
        <dbReference type="Proteomes" id="UP000694005"/>
    </source>
</evidence>
<evidence type="ECO:0000256" key="3">
    <source>
        <dbReference type="ARBA" id="ARBA00022577"/>
    </source>
</evidence>
<dbReference type="Gramene" id="A09p05620.2_BraZ1">
    <property type="protein sequence ID" value="A09p05620.2_BraZ1.CDS"/>
    <property type="gene ID" value="A09g05620.2_BraZ1"/>
</dbReference>
<dbReference type="AlphaFoldDB" id="A0A8D9CKC9"/>
<evidence type="ECO:0000256" key="5">
    <source>
        <dbReference type="ARBA" id="ARBA00023157"/>
    </source>
</evidence>
<evidence type="ECO:0000256" key="6">
    <source>
        <dbReference type="SAM" id="SignalP"/>
    </source>
</evidence>
<evidence type="ECO:0000256" key="4">
    <source>
        <dbReference type="ARBA" id="ARBA00022821"/>
    </source>
</evidence>
<keyword evidence="5" id="KW-1015">Disulfide bond</keyword>
<reference evidence="8 9" key="1">
    <citation type="submission" date="2021-07" db="EMBL/GenBank/DDBJ databases">
        <authorList>
            <consortium name="Genoscope - CEA"/>
            <person name="William W."/>
        </authorList>
    </citation>
    <scope>NUCLEOTIDE SEQUENCE [LARGE SCALE GENOMIC DNA]</scope>
</reference>
<protein>
    <recommendedName>
        <fullName evidence="7">Defensin-like domain-containing protein</fullName>
    </recommendedName>
</protein>
<dbReference type="GO" id="GO:0050832">
    <property type="term" value="P:defense response to fungus"/>
    <property type="evidence" value="ECO:0007669"/>
    <property type="project" value="UniProtKB-KW"/>
</dbReference>
<accession>A0A8D9CKC9</accession>
<name>A0A8D9CKC9_BRACM</name>
<feature type="signal peptide" evidence="6">
    <location>
        <begin position="1"/>
        <end position="29"/>
    </location>
</feature>
<sequence>MGITKAPVRCLFVVILAVLLSNHNVLTSGAEIQKSSYDQCTSTLCSNSYTWFQCRRDCFAAGYTGRGDCASRSHNEPKRCCCRNK</sequence>
<dbReference type="EMBL" id="LS974625">
    <property type="protein sequence ID" value="CAG7860095.1"/>
    <property type="molecule type" value="Genomic_DNA"/>
</dbReference>
<evidence type="ECO:0000313" key="8">
    <source>
        <dbReference type="EMBL" id="CAG7860095.1"/>
    </source>
</evidence>
<keyword evidence="4" id="KW-0611">Plant defense</keyword>
<evidence type="ECO:0000256" key="2">
    <source>
        <dbReference type="ARBA" id="ARBA00022529"/>
    </source>
</evidence>
<dbReference type="Pfam" id="PF24552">
    <property type="entry name" value="Defensin"/>
    <property type="match status" value="1"/>
</dbReference>
<keyword evidence="6" id="KW-0732">Signal</keyword>
<gene>
    <name evidence="8" type="ORF">BRAPAZ1V2_A09P05620.2</name>
</gene>
<dbReference type="InterPro" id="IPR056373">
    <property type="entry name" value="Defensin-like_dom"/>
</dbReference>
<dbReference type="GO" id="GO:0031640">
    <property type="term" value="P:killing of cells of another organism"/>
    <property type="evidence" value="ECO:0007669"/>
    <property type="project" value="UniProtKB-KW"/>
</dbReference>
<feature type="chain" id="PRO_5034221706" description="Defensin-like domain-containing protein" evidence="6">
    <location>
        <begin position="30"/>
        <end position="85"/>
    </location>
</feature>
<keyword evidence="3" id="KW-0295">Fungicide</keyword>
<proteinExistence type="inferred from homology"/>
<evidence type="ECO:0000256" key="1">
    <source>
        <dbReference type="ARBA" id="ARBA00006722"/>
    </source>
</evidence>
<keyword evidence="2" id="KW-0929">Antimicrobial</keyword>
<evidence type="ECO:0000259" key="7">
    <source>
        <dbReference type="Pfam" id="PF24552"/>
    </source>
</evidence>
<comment type="similarity">
    <text evidence="1">Belongs to the DEFL family.</text>
</comment>